<evidence type="ECO:0008006" key="3">
    <source>
        <dbReference type="Google" id="ProtNLM"/>
    </source>
</evidence>
<dbReference type="Proteomes" id="UP001595956">
    <property type="component" value="Unassembled WGS sequence"/>
</dbReference>
<proteinExistence type="predicted"/>
<comment type="caution">
    <text evidence="1">The sequence shown here is derived from an EMBL/GenBank/DDBJ whole genome shotgun (WGS) entry which is preliminary data.</text>
</comment>
<name>A0ABW0MWZ0_9ACTN</name>
<accession>A0ABW0MWZ0</accession>
<evidence type="ECO:0000313" key="2">
    <source>
        <dbReference type="Proteomes" id="UP001595956"/>
    </source>
</evidence>
<sequence length="49" mass="5502">MSDSWTDQPFLGLVPHFHADPVEGGAPLVSADGHWWWDGQTWQRIAEAV</sequence>
<gene>
    <name evidence="1" type="ORF">ACFPKY_02395</name>
</gene>
<keyword evidence="2" id="KW-1185">Reference proteome</keyword>
<dbReference type="EMBL" id="JBHSMD010000001">
    <property type="protein sequence ID" value="MFC5491928.1"/>
    <property type="molecule type" value="Genomic_DNA"/>
</dbReference>
<organism evidence="1 2">
    <name type="scientific">Nocardioides caricicola</name>
    <dbReference type="NCBI Taxonomy" id="634770"/>
    <lineage>
        <taxon>Bacteria</taxon>
        <taxon>Bacillati</taxon>
        <taxon>Actinomycetota</taxon>
        <taxon>Actinomycetes</taxon>
        <taxon>Propionibacteriales</taxon>
        <taxon>Nocardioidaceae</taxon>
        <taxon>Nocardioides</taxon>
    </lineage>
</organism>
<protein>
    <recommendedName>
        <fullName evidence="3">DUF2510 domain-containing protein</fullName>
    </recommendedName>
</protein>
<dbReference type="RefSeq" id="WP_345177812.1">
    <property type="nucleotide sequence ID" value="NZ_BAABFQ010000006.1"/>
</dbReference>
<reference evidence="2" key="1">
    <citation type="journal article" date="2019" name="Int. J. Syst. Evol. Microbiol.">
        <title>The Global Catalogue of Microorganisms (GCM) 10K type strain sequencing project: providing services to taxonomists for standard genome sequencing and annotation.</title>
        <authorList>
            <consortium name="The Broad Institute Genomics Platform"/>
            <consortium name="The Broad Institute Genome Sequencing Center for Infectious Disease"/>
            <person name="Wu L."/>
            <person name="Ma J."/>
        </authorList>
    </citation>
    <scope>NUCLEOTIDE SEQUENCE [LARGE SCALE GENOMIC DNA]</scope>
    <source>
        <strain evidence="2">KACC 13778</strain>
    </source>
</reference>
<evidence type="ECO:0000313" key="1">
    <source>
        <dbReference type="EMBL" id="MFC5491928.1"/>
    </source>
</evidence>